<name>G8HSG9_9EUPU</name>
<organism evidence="2">
    <name type="scientific">Succinea putris</name>
    <name type="common">European ambersnail</name>
    <dbReference type="NCBI Taxonomy" id="145427"/>
    <lineage>
        <taxon>Eukaryota</taxon>
        <taxon>Metazoa</taxon>
        <taxon>Spiralia</taxon>
        <taxon>Lophotrochozoa</taxon>
        <taxon>Mollusca</taxon>
        <taxon>Gastropoda</taxon>
        <taxon>Heterobranchia</taxon>
        <taxon>Euthyneura</taxon>
        <taxon>Panpulmonata</taxon>
        <taxon>Eupulmonata</taxon>
        <taxon>Stylommatophora</taxon>
        <taxon>Helicina</taxon>
        <taxon>Succineoidea</taxon>
        <taxon>Succineidae</taxon>
        <taxon>Succinea</taxon>
    </lineage>
</organism>
<keyword evidence="1" id="KW-0812">Transmembrane</keyword>
<reference evidence="2" key="1">
    <citation type="journal article" date="2011" name="BMC Evol. Biol.">
        <title>Ten new complete mitochondrial genomes of pulmonates (Mollusca: Gastropoda) and their impact on phylogenetic relationships.</title>
        <authorList>
            <person name="White T.R."/>
            <person name="Conrad M.M."/>
            <person name="Tseng R."/>
            <person name="Balayan S."/>
            <person name="Golding R."/>
            <person name="de Frias Martins A.M."/>
            <person name="Dayrat B.A."/>
        </authorList>
    </citation>
    <scope>NUCLEOTIDE SEQUENCE</scope>
</reference>
<feature type="transmembrane region" description="Helical" evidence="1">
    <location>
        <begin position="6"/>
        <end position="26"/>
    </location>
</feature>
<gene>
    <name evidence="2" type="primary">atp8</name>
</gene>
<proteinExistence type="predicted"/>
<dbReference type="GeneID" id="11341304"/>
<keyword evidence="2" id="KW-0496">Mitochondrion</keyword>
<evidence type="ECO:0000256" key="1">
    <source>
        <dbReference type="SAM" id="Phobius"/>
    </source>
</evidence>
<protein>
    <submittedName>
        <fullName evidence="2">ATP synthase subunit 8</fullName>
    </submittedName>
</protein>
<dbReference type="AlphaFoldDB" id="G8HSG9"/>
<sequence>MPQLSPMSILFIYLLITTMLMLNIFLQSYFYKSKTWKFYF</sequence>
<keyword evidence="1" id="KW-1133">Transmembrane helix</keyword>
<reference evidence="2" key="2">
    <citation type="submission" date="2011-08" db="EMBL/GenBank/DDBJ databases">
        <authorList>
            <person name="Dayrat B."/>
        </authorList>
    </citation>
    <scope>NUCLEOTIDE SEQUENCE</scope>
</reference>
<accession>G8HSG9</accession>
<keyword evidence="1" id="KW-0472">Membrane</keyword>
<dbReference type="RefSeq" id="YP_004935073.1">
    <property type="nucleotide sequence ID" value="NC_016190.1"/>
</dbReference>
<evidence type="ECO:0000313" key="2">
    <source>
        <dbReference type="EMBL" id="AEQ93921.1"/>
    </source>
</evidence>
<dbReference type="CTD" id="4509"/>
<dbReference type="EMBL" id="JN627206">
    <property type="protein sequence ID" value="AEQ93921.1"/>
    <property type="molecule type" value="Genomic_DNA"/>
</dbReference>
<geneLocation type="mitochondrion" evidence="2"/>